<dbReference type="PANTHER" id="PTHR44329">
    <property type="entry name" value="SERINE/THREONINE-PROTEIN KINASE TNNI3K-RELATED"/>
    <property type="match status" value="1"/>
</dbReference>
<name>A0A2H5RLF4_RHIID</name>
<dbReference type="VEuPathDB" id="FungiDB:RhiirFUN_013356"/>
<dbReference type="PROSITE" id="PS00107">
    <property type="entry name" value="PROTEIN_KINASE_ATP"/>
    <property type="match status" value="1"/>
</dbReference>
<comment type="caution">
    <text evidence="2">The sequence shown here is derived from an EMBL/GenBank/DDBJ whole genome shotgun (WGS) entry which is preliminary data.</text>
</comment>
<keyword evidence="3" id="KW-1185">Reference proteome</keyword>
<dbReference type="InterPro" id="IPR000719">
    <property type="entry name" value="Prot_kinase_dom"/>
</dbReference>
<evidence type="ECO:0000313" key="3">
    <source>
        <dbReference type="Proteomes" id="UP000018888"/>
    </source>
</evidence>
<keyword evidence="1" id="KW-0547">Nucleotide-binding</keyword>
<proteinExistence type="predicted"/>
<dbReference type="InterPro" id="IPR011009">
    <property type="entry name" value="Kinase-like_dom_sf"/>
</dbReference>
<dbReference type="GO" id="GO:0005524">
    <property type="term" value="F:ATP binding"/>
    <property type="evidence" value="ECO:0007669"/>
    <property type="project" value="UniProtKB-UniRule"/>
</dbReference>
<organism evidence="2 3">
    <name type="scientific">Rhizophagus irregularis (strain DAOM 181602 / DAOM 197198 / MUCL 43194)</name>
    <name type="common">Arbuscular mycorrhizal fungus</name>
    <name type="synonym">Glomus intraradices</name>
    <dbReference type="NCBI Taxonomy" id="747089"/>
    <lineage>
        <taxon>Eukaryota</taxon>
        <taxon>Fungi</taxon>
        <taxon>Fungi incertae sedis</taxon>
        <taxon>Mucoromycota</taxon>
        <taxon>Glomeromycotina</taxon>
        <taxon>Glomeromycetes</taxon>
        <taxon>Glomerales</taxon>
        <taxon>Glomeraceae</taxon>
        <taxon>Rhizophagus</taxon>
    </lineage>
</organism>
<reference evidence="2 3" key="1">
    <citation type="journal article" date="2013" name="Proc. Natl. Acad. Sci. U.S.A.">
        <title>Genome of an arbuscular mycorrhizal fungus provides insight into the oldest plant symbiosis.</title>
        <authorList>
            <person name="Tisserant E."/>
            <person name="Malbreil M."/>
            <person name="Kuo A."/>
            <person name="Kohler A."/>
            <person name="Symeonidi A."/>
            <person name="Balestrini R."/>
            <person name="Charron P."/>
            <person name="Duensing N."/>
            <person name="Frei Dit Frey N."/>
            <person name="Gianinazzi-Pearson V."/>
            <person name="Gilbert L.B."/>
            <person name="Handa Y."/>
            <person name="Herr J.R."/>
            <person name="Hijri M."/>
            <person name="Koul R."/>
            <person name="Kawaguchi M."/>
            <person name="Krajinski F."/>
            <person name="Lammers P.J."/>
            <person name="Masclaux F.G."/>
            <person name="Murat C."/>
            <person name="Morin E."/>
            <person name="Ndikumana S."/>
            <person name="Pagni M."/>
            <person name="Petitpierre D."/>
            <person name="Requena N."/>
            <person name="Rosikiewicz P."/>
            <person name="Riley R."/>
            <person name="Saito K."/>
            <person name="San Clemente H."/>
            <person name="Shapiro H."/>
            <person name="van Tuinen D."/>
            <person name="Becard G."/>
            <person name="Bonfante P."/>
            <person name="Paszkowski U."/>
            <person name="Shachar-Hill Y.Y."/>
            <person name="Tuskan G.A."/>
            <person name="Young P.W."/>
            <person name="Sanders I.R."/>
            <person name="Henrissat B."/>
            <person name="Rensing S.A."/>
            <person name="Grigoriev I.V."/>
            <person name="Corradi N."/>
            <person name="Roux C."/>
            <person name="Martin F."/>
        </authorList>
    </citation>
    <scope>NUCLEOTIDE SEQUENCE [LARGE SCALE GENOMIC DNA]</scope>
    <source>
        <strain evidence="2 3">DAOM 197198</strain>
    </source>
</reference>
<keyword evidence="1" id="KW-0067">ATP-binding</keyword>
<gene>
    <name evidence="2" type="ORF">GLOIN_2v1867549</name>
</gene>
<dbReference type="InterPro" id="IPR017441">
    <property type="entry name" value="Protein_kinase_ATP_BS"/>
</dbReference>
<dbReference type="Gene3D" id="1.10.510.10">
    <property type="entry name" value="Transferase(Phosphotransferase) domain 1"/>
    <property type="match status" value="1"/>
</dbReference>
<evidence type="ECO:0000256" key="1">
    <source>
        <dbReference type="PROSITE-ProRule" id="PRU10141"/>
    </source>
</evidence>
<dbReference type="EMBL" id="AUPC02000006">
    <property type="protein sequence ID" value="POG82105.1"/>
    <property type="molecule type" value="Genomic_DNA"/>
</dbReference>
<dbReference type="InterPro" id="IPR001245">
    <property type="entry name" value="Ser-Thr/Tyr_kinase_cat_dom"/>
</dbReference>
<dbReference type="SMR" id="A0A2H5RLF4"/>
<dbReference type="GO" id="GO:0004674">
    <property type="term" value="F:protein serine/threonine kinase activity"/>
    <property type="evidence" value="ECO:0007669"/>
    <property type="project" value="TreeGrafter"/>
</dbReference>
<dbReference type="Pfam" id="PF07714">
    <property type="entry name" value="PK_Tyr_Ser-Thr"/>
    <property type="match status" value="1"/>
</dbReference>
<dbReference type="Proteomes" id="UP000018888">
    <property type="component" value="Unassembled WGS sequence"/>
</dbReference>
<dbReference type="SUPFAM" id="SSF56112">
    <property type="entry name" value="Protein kinase-like (PK-like)"/>
    <property type="match status" value="1"/>
</dbReference>
<evidence type="ECO:0000313" key="2">
    <source>
        <dbReference type="EMBL" id="POG82105.1"/>
    </source>
</evidence>
<dbReference type="PROSITE" id="PS50011">
    <property type="entry name" value="PROTEIN_KINASE_DOM"/>
    <property type="match status" value="1"/>
</dbReference>
<reference evidence="2 3" key="2">
    <citation type="journal article" date="2018" name="New Phytol.">
        <title>High intraspecific genome diversity in the model arbuscular mycorrhizal symbiont Rhizophagus irregularis.</title>
        <authorList>
            <person name="Chen E.C.H."/>
            <person name="Morin E."/>
            <person name="Beaudet D."/>
            <person name="Noel J."/>
            <person name="Yildirir G."/>
            <person name="Ndikumana S."/>
            <person name="Charron P."/>
            <person name="St-Onge C."/>
            <person name="Giorgi J."/>
            <person name="Kruger M."/>
            <person name="Marton T."/>
            <person name="Ropars J."/>
            <person name="Grigoriev I.V."/>
            <person name="Hainaut M."/>
            <person name="Henrissat B."/>
            <person name="Roux C."/>
            <person name="Martin F."/>
            <person name="Corradi N."/>
        </authorList>
    </citation>
    <scope>NUCLEOTIDE SEQUENCE [LARGE SCALE GENOMIC DNA]</scope>
    <source>
        <strain evidence="2 3">DAOM 197198</strain>
    </source>
</reference>
<sequence length="2057" mass="244928">MEEKNDKDIKKYLKDNYILRKVVFEWIPYNQFNVIKKIGNGVATAIWKDGPLYYNVCLKRYKRDSNKKVALKFINNSQDVSNEFLNKVNLYLTTSGSSPFKLLANNIEYGMSQNPNTEDYILVLNEKYFEKYCDKCGEEYTNKHYKWCKPCQIDFLKSNFTDWISRIEQIEVFIAFIKKEQFKWIPYDQLSYIKEIENIGATAILNWKSDDTDGSFKAYDSNMYLQRRLNEKVALKYLYNLQYISDMFLDKANGLKNITSYGITQNPNTKDYVLVFHKEYFEKYCIKCGEKYKAEIDGIYKWCNPCQIGFLESNFTNWTSGNKQIDYFIQRKQSLIKNPWDTIFEWIPYNQFNAIKKIENRIATAIWKDGPLESNIDLKKYRRNSNKNVVLKSFNNSQNVSDEFLNKVNRFFYNFLLGSSSFKLAHNIGHGMSQNPYTKDYILVFNEDYLEKYHKEYCKKCGETYTVEIYKWCKSCQIDFLKNNFINWTSGNKQIDDFIKKKQLQIKRSWNIIFEWIPYNQFTGIKEIENIGAIAIWKSGPLCYNSNSNMYERNLVNENVTLKYLHNEIPDIPNEFLDKIKSKGIISYGMSQNPDTKDYILVSNEKYFEKYYKTYCKKCGEKYAVEIYKWCKSCHVYYLKSNSTDWTSKIKQIETFIALIQEKQFKWIPYNQLGYIKEIENIGTTATWMNGNDLFESYERVVALKYLHNLQYISDEFLSRVKSEDICLGISQSPDTKNFIFVFYEKYFENYCDSCCNKYTNENYKWCKSCQINYLKSKFTNWTSGDKKIDEFIQKKQLQINSPQDLMFEWIPYNQFSNIKKRKNGFATVVWKDGPLKFDECSKKYERNLNRNVALKYLYGSQNITDEFLIKVKSYLMEDISYGISQNSDTKDYILVFNEKYLETCCKNCGENYTAKIYKWCKPCQIDYLKSNFVDWTSKIKQIEAFIYILQEDQFEWIPYDQFSDIKEIGNIGATAIWKNRPLTYGFLIGQQRSVALRYLYNLQYISDEFLSMIKSKDITSYGMSQNPETKDYILIFHEDYLEKFCKDCGENYLDEINKWCKSCKIDFLKSNFISWTSENKQIDDFIQKEQFRIEKPWDIIFEWIPYNQFTDIKEIENIGAIATWKNGPKYYNSNLNKYERYLINVTLKYPYYNILDILDEFLDKMKSKDIIRYGMSQHPDTKDYILVFHEKYLEKFCKGCGKNYSDEINKWCKSCQIDFLKSNFTSWTSRNKQIDNFIQKEQLQIENPWNIIFEWIPYNQFTGIQEIENIGAIAIWKNGPLYYNSNSNKFERNLMNENVILKYLYNTILVNILDEFLDKIKSKDIIGYGMSQNPDTKDYVLVFHEKYLEKFCKYCGENYSDETHKWCKPCQIGFLKNNFTNWTSGNKQIDDFIQKEQLQINNLWNVIFEWIPYNHFTGIKEIKNIGAIAIWNDGLLKYNSKSNKYERNSVNENVTLKYLHNIPGILDGFLDKIKLKDTLSYGMSQNPDTKDYILISHKEYFEKYCENCDEKYTDEICKWCKLCQIDCLKSNFTIWTSGDKQIDCFIQEKRLQIDSPLDIVFEWISYNQFSEIIERENGFAAALWKDGPLKFDKCSKKYVRNSNRNIALKYLYGFQYITDEFLNKVNSYLMEDISYGISQNSDTKDYILVFHEKMFENSFVYLDELENCLEEHFKKCCVKCGKEHTNEVYKWCKSCIINCKNLRIIGIIKNSSKIKWISYNQFSDIKEIGKGGFATVYSAIWNNRKVALKCLHNSQNFIYEFLNEVEAYLAYTNQKFSNILKIYGISQNSDTEEFIIVLEYAEGGNFNDYLYRNYKTFNWSNKIQILMNIIRGLKEIHQKQMVHCDFHTKNILFKHIEYINICISDMGLCREVGNIDETKIYGVMPYVAPEVLRGKPYTQAADIYSFGMIMYFIAIGRQPFADRAHDKLLALDICNEIRPEINEQRAPNCYIDLMKKCWDSNPNNRPNAVKIEEFIWLFHYSLTLSASEFKFFMKIEKEQQHYEIEKQFKEAEEYSKDNPLFIKDIQSTTHPQAIYTSRLLNHFTKDLLSECLDCEI</sequence>
<feature type="binding site" evidence="1">
    <location>
        <position position="1750"/>
    </location>
    <ligand>
        <name>ATP</name>
        <dbReference type="ChEBI" id="CHEBI:30616"/>
    </ligand>
</feature>
<accession>A0A2H5RLF4</accession>
<dbReference type="InterPro" id="IPR051681">
    <property type="entry name" value="Ser/Thr_Kinases-Pseudokinases"/>
</dbReference>
<protein>
    <submittedName>
        <fullName evidence="2">Uncharacterized protein</fullName>
    </submittedName>
</protein>